<name>S3ZIJ9_9ACTN</name>
<organism evidence="2 3">
    <name type="scientific">Streptomyces aurantiacus JA 4570</name>
    <dbReference type="NCBI Taxonomy" id="1286094"/>
    <lineage>
        <taxon>Bacteria</taxon>
        <taxon>Bacillati</taxon>
        <taxon>Actinomycetota</taxon>
        <taxon>Actinomycetes</taxon>
        <taxon>Kitasatosporales</taxon>
        <taxon>Streptomycetaceae</taxon>
        <taxon>Streptomyces</taxon>
        <taxon>Streptomyces aurantiacus group</taxon>
    </lineage>
</organism>
<gene>
    <name evidence="2" type="ORF">STRAU_3485</name>
</gene>
<feature type="region of interest" description="Disordered" evidence="1">
    <location>
        <begin position="1"/>
        <end position="30"/>
    </location>
</feature>
<keyword evidence="3" id="KW-1185">Reference proteome</keyword>
<reference evidence="2 3" key="1">
    <citation type="submission" date="2013-02" db="EMBL/GenBank/DDBJ databases">
        <title>Draft Genome Sequence of Streptomyces aurantiacus, Which Produces Setomimycin.</title>
        <authorList>
            <person name="Gruening B.A."/>
            <person name="Praeg A."/>
            <person name="Erxleben A."/>
            <person name="Guenther S."/>
            <person name="Mueller M."/>
        </authorList>
    </citation>
    <scope>NUCLEOTIDE SEQUENCE [LARGE SCALE GENOMIC DNA]</scope>
    <source>
        <strain evidence="2 3">JA 4570</strain>
    </source>
</reference>
<protein>
    <submittedName>
        <fullName evidence="2">Uncharacterized protein</fullName>
    </submittedName>
</protein>
<dbReference type="EMBL" id="AOPZ01000159">
    <property type="protein sequence ID" value="EPH43451.1"/>
    <property type="molecule type" value="Genomic_DNA"/>
</dbReference>
<evidence type="ECO:0000313" key="3">
    <source>
        <dbReference type="Proteomes" id="UP000014629"/>
    </source>
</evidence>
<sequence length="30" mass="3166">MQVAFRVDLNTCNGHQEPAPSTVAPDSPPS</sequence>
<dbReference type="AlphaFoldDB" id="S3ZIJ9"/>
<proteinExistence type="predicted"/>
<dbReference type="Proteomes" id="UP000014629">
    <property type="component" value="Unassembled WGS sequence"/>
</dbReference>
<accession>S3ZIJ9</accession>
<evidence type="ECO:0000313" key="2">
    <source>
        <dbReference type="EMBL" id="EPH43451.1"/>
    </source>
</evidence>
<evidence type="ECO:0000256" key="1">
    <source>
        <dbReference type="SAM" id="MobiDB-lite"/>
    </source>
</evidence>
<comment type="caution">
    <text evidence="2">The sequence shown here is derived from an EMBL/GenBank/DDBJ whole genome shotgun (WGS) entry which is preliminary data.</text>
</comment>